<dbReference type="EMBL" id="CM010723">
    <property type="protein sequence ID" value="RZC77242.1"/>
    <property type="molecule type" value="Genomic_DNA"/>
</dbReference>
<feature type="region of interest" description="Disordered" evidence="4">
    <location>
        <begin position="149"/>
        <end position="177"/>
    </location>
</feature>
<evidence type="ECO:0000256" key="3">
    <source>
        <dbReference type="ARBA" id="ARBA00022801"/>
    </source>
</evidence>
<gene>
    <name evidence="6" type="ORF">C5167_001426</name>
</gene>
<evidence type="ECO:0000256" key="1">
    <source>
        <dbReference type="ARBA" id="ARBA00005234"/>
    </source>
</evidence>
<dbReference type="InterPro" id="IPR038765">
    <property type="entry name" value="Papain-like_cys_pep_sf"/>
</dbReference>
<dbReference type="InterPro" id="IPR003653">
    <property type="entry name" value="Peptidase_C48_C"/>
</dbReference>
<accession>A0A4Y7KXY2</accession>
<evidence type="ECO:0000259" key="5">
    <source>
        <dbReference type="PROSITE" id="PS50600"/>
    </source>
</evidence>
<dbReference type="AlphaFoldDB" id="A0A4Y7KXY2"/>
<dbReference type="SUPFAM" id="SSF54001">
    <property type="entry name" value="Cysteine proteinases"/>
    <property type="match status" value="1"/>
</dbReference>
<feature type="region of interest" description="Disordered" evidence="4">
    <location>
        <begin position="518"/>
        <end position="583"/>
    </location>
</feature>
<name>A0A4Y7KXY2_PAPSO</name>
<dbReference type="GO" id="GO:0008234">
    <property type="term" value="F:cysteine-type peptidase activity"/>
    <property type="evidence" value="ECO:0007669"/>
    <property type="project" value="InterPro"/>
</dbReference>
<dbReference type="GO" id="GO:0006508">
    <property type="term" value="P:proteolysis"/>
    <property type="evidence" value="ECO:0007669"/>
    <property type="project" value="UniProtKB-KW"/>
</dbReference>
<dbReference type="PANTHER" id="PTHR48449">
    <property type="entry name" value="DUF1985 DOMAIN-CONTAINING PROTEIN"/>
    <property type="match status" value="1"/>
</dbReference>
<feature type="region of interest" description="Disordered" evidence="4">
    <location>
        <begin position="455"/>
        <end position="506"/>
    </location>
</feature>
<organism evidence="6 7">
    <name type="scientific">Papaver somniferum</name>
    <name type="common">Opium poppy</name>
    <dbReference type="NCBI Taxonomy" id="3469"/>
    <lineage>
        <taxon>Eukaryota</taxon>
        <taxon>Viridiplantae</taxon>
        <taxon>Streptophyta</taxon>
        <taxon>Embryophyta</taxon>
        <taxon>Tracheophyta</taxon>
        <taxon>Spermatophyta</taxon>
        <taxon>Magnoliopsida</taxon>
        <taxon>Ranunculales</taxon>
        <taxon>Papaveraceae</taxon>
        <taxon>Papaveroideae</taxon>
        <taxon>Papaver</taxon>
    </lineage>
</organism>
<feature type="domain" description="Ubiquitin-like protease family profile" evidence="5">
    <location>
        <begin position="633"/>
        <end position="810"/>
    </location>
</feature>
<comment type="similarity">
    <text evidence="1">Belongs to the peptidase C48 family.</text>
</comment>
<reference evidence="6 7" key="1">
    <citation type="journal article" date="2018" name="Science">
        <title>The opium poppy genome and morphinan production.</title>
        <authorList>
            <person name="Guo L."/>
            <person name="Winzer T."/>
            <person name="Yang X."/>
            <person name="Li Y."/>
            <person name="Ning Z."/>
            <person name="He Z."/>
            <person name="Teodor R."/>
            <person name="Lu Y."/>
            <person name="Bowser T.A."/>
            <person name="Graham I.A."/>
            <person name="Ye K."/>
        </authorList>
    </citation>
    <scope>NUCLEOTIDE SEQUENCE [LARGE SCALE GENOMIC DNA]</scope>
    <source>
        <strain evidence="7">cv. HN1</strain>
        <tissue evidence="6">Leaves</tissue>
    </source>
</reference>
<sequence length="849" mass="95581">MVPSYGCRREEEEEVFSKSEIAIHVDETVLDATVEDKRVVSTDGVVIGCLFTLPGTGLIRASQISTGDEGDKGNREEMRVMVCGKELSFGKKEFALISGLSFRKSDHNFSRPATKPCLKMKHFPDEGKPVTGKRLKLLLFGKVEEEEDDDEKKSKKCSKKEDKKNRGNVTDQAKRRRRKKYRYVLGKGDDKVVEHDHWYLVDNLVDFNSYPWAEIAFSRTIDNSNSALDYQINANKPVGSEVTYKSQGMAHVLVVWGLEVLPKVLDKFGSKTIFANWRPHMHSVTCDLVIHHEPLLTILEESKGEVCDDIMWHKEDAKRLVPEESSMDDEEDEEDLLGNENVVEEKDLFEKDEEEARVAHPRSQLDVLCSRTSTSVIASFESFVKNAMIGHTEDLKMTVIGEMEVFKSAVKGQLEELSVQVSNSHKTMLNHVECLTAEIKSIKDKIGGTKTYNALSKTKTGTPPGGHNEEGDFDGAAMQKPDVTPGNGSNSIELNPPYPYNPPNKEVDVSRAVVKNICNSSTGKKRKRQKNKPCTGPSAPIIVLSDDVTKGQGRARRKINPAPSLLPPYTPTGKVAKKNAKKVPTSEEPVIMNYFEEDTLDQQITKQDIDDVNRFINLGIKEHGDNYNGDGTSLLSCSEYKLLLRSTGWLCGNIIDSALVLLHKSYPSNKSTGTWSYFESHLPQHFANGDFAQVDRFRLGLAGRRGSPPSEHLPSWDKVDVVYGVVCIENIHWVAVSIQVKEKTIIIYDSLRPNRNNRSSKIHPEVGQIRDYLEKAYNRGPWWCRYDLKTPKQNDTNSCGVFAFKFIEHMVRKIPVCEVEPAFATRYRCELAVQLFKKQFIEVNGTSGE</sequence>
<keyword evidence="7" id="KW-1185">Reference proteome</keyword>
<protein>
    <recommendedName>
        <fullName evidence="5">Ubiquitin-like protease family profile domain-containing protein</fullName>
    </recommendedName>
</protein>
<dbReference type="Gramene" id="RZC77242">
    <property type="protein sequence ID" value="RZC77242"/>
    <property type="gene ID" value="C5167_001426"/>
</dbReference>
<dbReference type="Gene3D" id="3.40.395.10">
    <property type="entry name" value="Adenoviral Proteinase, Chain A"/>
    <property type="match status" value="1"/>
</dbReference>
<dbReference type="PANTHER" id="PTHR48449:SF1">
    <property type="entry name" value="DUF1985 DOMAIN-CONTAINING PROTEIN"/>
    <property type="match status" value="1"/>
</dbReference>
<evidence type="ECO:0000256" key="4">
    <source>
        <dbReference type="SAM" id="MobiDB-lite"/>
    </source>
</evidence>
<dbReference type="Proteomes" id="UP000316621">
    <property type="component" value="Chromosome 9"/>
</dbReference>
<dbReference type="Pfam" id="PF02902">
    <property type="entry name" value="Peptidase_C48"/>
    <property type="match status" value="1"/>
</dbReference>
<evidence type="ECO:0000313" key="6">
    <source>
        <dbReference type="EMBL" id="RZC77242.1"/>
    </source>
</evidence>
<keyword evidence="2" id="KW-0645">Protease</keyword>
<evidence type="ECO:0000256" key="2">
    <source>
        <dbReference type="ARBA" id="ARBA00022670"/>
    </source>
</evidence>
<dbReference type="STRING" id="3469.A0A4Y7KXY2"/>
<proteinExistence type="inferred from homology"/>
<dbReference type="PROSITE" id="PS50600">
    <property type="entry name" value="ULP_PROTEASE"/>
    <property type="match status" value="1"/>
</dbReference>
<evidence type="ECO:0000313" key="7">
    <source>
        <dbReference type="Proteomes" id="UP000316621"/>
    </source>
</evidence>
<keyword evidence="3" id="KW-0378">Hydrolase</keyword>